<evidence type="ECO:0000313" key="4">
    <source>
        <dbReference type="Proteomes" id="UP000057737"/>
    </source>
</evidence>
<dbReference type="AlphaFoldDB" id="A0A109JHE1"/>
<dbReference type="Pfam" id="PF05170">
    <property type="entry name" value="AsmA"/>
    <property type="match status" value="1"/>
</dbReference>
<reference evidence="3 4" key="1">
    <citation type="submission" date="2015-11" db="EMBL/GenBank/DDBJ databases">
        <title>Draft Genome Sequence of the Strain BR 10303 (Bradyrhizobium sp.) isolated from nodules of Centrolobium paraense.</title>
        <authorList>
            <person name="Zelli J.E."/>
            <person name="Simoes-Araujo J.L."/>
            <person name="Barauna A.C."/>
            <person name="Silva K."/>
        </authorList>
    </citation>
    <scope>NUCLEOTIDE SEQUENCE [LARGE SCALE GENOMIC DNA]</scope>
    <source>
        <strain evidence="3 4">BR 10303</strain>
    </source>
</reference>
<keyword evidence="4" id="KW-1185">Reference proteome</keyword>
<dbReference type="GO" id="GO:0090313">
    <property type="term" value="P:regulation of protein targeting to membrane"/>
    <property type="evidence" value="ECO:0007669"/>
    <property type="project" value="TreeGrafter"/>
</dbReference>
<proteinExistence type="predicted"/>
<evidence type="ECO:0000313" key="3">
    <source>
        <dbReference type="EMBL" id="KWV48963.1"/>
    </source>
</evidence>
<dbReference type="InterPro" id="IPR052894">
    <property type="entry name" value="AsmA-related"/>
</dbReference>
<dbReference type="InterPro" id="IPR007844">
    <property type="entry name" value="AsmA"/>
</dbReference>
<dbReference type="Proteomes" id="UP000057737">
    <property type="component" value="Unassembled WGS sequence"/>
</dbReference>
<feature type="region of interest" description="Disordered" evidence="1">
    <location>
        <begin position="590"/>
        <end position="622"/>
    </location>
</feature>
<feature type="compositionally biased region" description="Low complexity" evidence="1">
    <location>
        <begin position="681"/>
        <end position="690"/>
    </location>
</feature>
<dbReference type="EMBL" id="LNCU01000104">
    <property type="protein sequence ID" value="KWV48963.1"/>
    <property type="molecule type" value="Genomic_DNA"/>
</dbReference>
<dbReference type="GO" id="GO:0005886">
    <property type="term" value="C:plasma membrane"/>
    <property type="evidence" value="ECO:0007669"/>
    <property type="project" value="TreeGrafter"/>
</dbReference>
<evidence type="ECO:0000259" key="2">
    <source>
        <dbReference type="Pfam" id="PF05170"/>
    </source>
</evidence>
<feature type="domain" description="AsmA" evidence="2">
    <location>
        <begin position="333"/>
        <end position="477"/>
    </location>
</feature>
<evidence type="ECO:0000256" key="1">
    <source>
        <dbReference type="SAM" id="MobiDB-lite"/>
    </source>
</evidence>
<comment type="caution">
    <text evidence="3">The sequence shown here is derived from an EMBL/GenBank/DDBJ whole genome shotgun (WGS) entry which is preliminary data.</text>
</comment>
<protein>
    <submittedName>
        <fullName evidence="3">Cell envelope biogenesis protein AsmA</fullName>
    </submittedName>
</protein>
<dbReference type="PANTHER" id="PTHR30441:SF4">
    <property type="entry name" value="PROTEIN ASMA"/>
    <property type="match status" value="1"/>
</dbReference>
<name>A0A109JHE1_9BRAD</name>
<dbReference type="OrthoDB" id="225437at2"/>
<dbReference type="RefSeq" id="WP_066512865.1">
    <property type="nucleotide sequence ID" value="NZ_LNCU01000104.1"/>
</dbReference>
<accession>A0A109JHE1</accession>
<gene>
    <name evidence="3" type="ORF">AS156_16750</name>
</gene>
<feature type="region of interest" description="Disordered" evidence="1">
    <location>
        <begin position="634"/>
        <end position="701"/>
    </location>
</feature>
<dbReference type="PANTHER" id="PTHR30441">
    <property type="entry name" value="DUF748 DOMAIN-CONTAINING PROTEIN"/>
    <property type="match status" value="1"/>
</dbReference>
<sequence>MRALKFAGAAIAAVAVIIALLAAVGIPSGFLTSAIAERVESETGYKVAINGGARIRLWPTVRITLDDVVLQDPKARDINNRLAADRIEAETTLSSLWSGRPDISDLTIVRPEVNLPLQRERTRDNNPPAKAAPPHDTHAITIRHLSVSGGTVVFSNVRDRVEDRIETVNADATIDADRKIVVTGSARAGDKPLKFEIRATAPPPPLERQNVPTEFDIDAPGLLPAPIKANAEVRLNGTVVMFNGVSGKLGDGGFTGWASVDLASNKPLVKLDLDFQRIALAPTPSRPDAAAQPWSDATIDLKGLNYVDAQARISAAELMIGDGRFAPMAIEASLASGVLKGRLTNLGAYDGNANGDLTIDATTDNPTYAMRLDLNGVRALPVLKNLAGFDKLDGRMQAKLDLRAQGNSPRAIVAGLGGTAFAVFQDGKIIGLNVAQMIRNLTASTLSGWQQSQELSTDLSQLSASFKIDKGQAVTTDLDLVGPLVKMTGVGTVDLNTRQIGFRVQPQLVMTTEGQGRGGNPVGFGIPVMIEGPWAGPRIYPEVQGILDNPGAAYAKLKEMGKGLFGPDGQGLSQDLNQGLNGLTNLLNGVQGGGSTAQPGNNGQAAGGAQGQNDPLGGQLGATIGNLLQQGLSTLNQGTRGSQGTRGGQGSAKQDSSQGRGLTPAPDTPTSDQPPPPPAPNDAQQQDNPAMNGVLRQLFNR</sequence>
<organism evidence="3 4">
    <name type="scientific">Bradyrhizobium macuxiense</name>
    <dbReference type="NCBI Taxonomy" id="1755647"/>
    <lineage>
        <taxon>Bacteria</taxon>
        <taxon>Pseudomonadati</taxon>
        <taxon>Pseudomonadota</taxon>
        <taxon>Alphaproteobacteria</taxon>
        <taxon>Hyphomicrobiales</taxon>
        <taxon>Nitrobacteraceae</taxon>
        <taxon>Bradyrhizobium</taxon>
    </lineage>
</organism>